<dbReference type="InterPro" id="IPR006626">
    <property type="entry name" value="PbH1"/>
</dbReference>
<dbReference type="SUPFAM" id="SSF51126">
    <property type="entry name" value="Pectin lyase-like"/>
    <property type="match status" value="1"/>
</dbReference>
<keyword evidence="1" id="KW-0677">Repeat</keyword>
<dbReference type="Gene3D" id="2.160.20.80">
    <property type="entry name" value="E3 ubiquitin-protein ligase SopA"/>
    <property type="match status" value="1"/>
</dbReference>
<dbReference type="PROSITE" id="PS50176">
    <property type="entry name" value="ARM_REPEAT"/>
    <property type="match status" value="1"/>
</dbReference>
<evidence type="ECO:0000313" key="7">
    <source>
        <dbReference type="Proteomes" id="UP001151760"/>
    </source>
</evidence>
<keyword evidence="4" id="KW-0472">Membrane</keyword>
<dbReference type="InterPro" id="IPR016024">
    <property type="entry name" value="ARM-type_fold"/>
</dbReference>
<organism evidence="6 7">
    <name type="scientific">Tanacetum coccineum</name>
    <dbReference type="NCBI Taxonomy" id="301880"/>
    <lineage>
        <taxon>Eukaryota</taxon>
        <taxon>Viridiplantae</taxon>
        <taxon>Streptophyta</taxon>
        <taxon>Embryophyta</taxon>
        <taxon>Tracheophyta</taxon>
        <taxon>Spermatophyta</taxon>
        <taxon>Magnoliopsida</taxon>
        <taxon>eudicotyledons</taxon>
        <taxon>Gunneridae</taxon>
        <taxon>Pentapetalae</taxon>
        <taxon>asterids</taxon>
        <taxon>campanulids</taxon>
        <taxon>Asterales</taxon>
        <taxon>Asteraceae</taxon>
        <taxon>Asteroideae</taxon>
        <taxon>Anthemideae</taxon>
        <taxon>Anthemidinae</taxon>
        <taxon>Tanacetum</taxon>
    </lineage>
</organism>
<accession>A0ABQ5I7A1</accession>
<dbReference type="InterPro" id="IPR011989">
    <property type="entry name" value="ARM-like"/>
</dbReference>
<dbReference type="Proteomes" id="UP001151760">
    <property type="component" value="Unassembled WGS sequence"/>
</dbReference>
<dbReference type="PANTHER" id="PTHR19316:SF18">
    <property type="entry name" value="HSP70-BINDING PROTEIN 1"/>
    <property type="match status" value="1"/>
</dbReference>
<dbReference type="Pfam" id="PF08609">
    <property type="entry name" value="Fes1"/>
    <property type="match status" value="1"/>
</dbReference>
<protein>
    <submittedName>
        <fullName evidence="6">HSP70 nucleotide exchange factor FES1-like protein</fullName>
    </submittedName>
</protein>
<dbReference type="EMBL" id="BQNB010020377">
    <property type="protein sequence ID" value="GJT95322.1"/>
    <property type="molecule type" value="Genomic_DNA"/>
</dbReference>
<keyword evidence="7" id="KW-1185">Reference proteome</keyword>
<reference evidence="6" key="1">
    <citation type="journal article" date="2022" name="Int. J. Mol. Sci.">
        <title>Draft Genome of Tanacetum Coccineum: Genomic Comparison of Closely Related Tanacetum-Family Plants.</title>
        <authorList>
            <person name="Yamashiro T."/>
            <person name="Shiraishi A."/>
            <person name="Nakayama K."/>
            <person name="Satake H."/>
        </authorList>
    </citation>
    <scope>NUCLEOTIDE SEQUENCE</scope>
</reference>
<dbReference type="InterPro" id="IPR000225">
    <property type="entry name" value="Armadillo"/>
</dbReference>
<evidence type="ECO:0000256" key="3">
    <source>
        <dbReference type="SAM" id="MobiDB-lite"/>
    </source>
</evidence>
<gene>
    <name evidence="6" type="ORF">Tco_1090840</name>
</gene>
<proteinExistence type="predicted"/>
<feature type="repeat" description="ARM" evidence="2">
    <location>
        <begin position="277"/>
        <end position="319"/>
    </location>
</feature>
<reference evidence="6" key="2">
    <citation type="submission" date="2022-01" db="EMBL/GenBank/DDBJ databases">
        <authorList>
            <person name="Yamashiro T."/>
            <person name="Shiraishi A."/>
            <person name="Satake H."/>
            <person name="Nakayama K."/>
        </authorList>
    </citation>
    <scope>NUCLEOTIDE SEQUENCE</scope>
</reference>
<dbReference type="InterPro" id="IPR050693">
    <property type="entry name" value="Hsp70_NEF-Inhibitors"/>
</dbReference>
<evidence type="ECO:0000313" key="6">
    <source>
        <dbReference type="EMBL" id="GJT95322.1"/>
    </source>
</evidence>
<comment type="caution">
    <text evidence="6">The sequence shown here is derived from an EMBL/GenBank/DDBJ whole genome shotgun (WGS) entry which is preliminary data.</text>
</comment>
<feature type="transmembrane region" description="Helical" evidence="4">
    <location>
        <begin position="451"/>
        <end position="476"/>
    </location>
</feature>
<dbReference type="Gene3D" id="1.25.10.10">
    <property type="entry name" value="Leucine-rich Repeat Variant"/>
    <property type="match status" value="1"/>
</dbReference>
<sequence>MTPSIIIQRFHGVRVRGVRVHGVRVRGVRVGGVRFDVRVRGVRVGGVRVRGVQVRGVRVGGVRVGGVRIRGVRIQRFRGVRVRGVRAHGVRVRGVRVGGVRFDVRVRGVRFGGLRVGGVRVHDVRVGGVRVGGVRVRGVQVRGIRVGGVRVGGVRIRGVRAKEVYKDVSRVYVGAFMVTMTFRLLFERWEVGTHEVLNPYLIEADVLEEDRKWFMEAMQAQTIDVVKRMKEITLVMQTHDNVLEEQGVSASDLEGMLDELQKHVEPIHMANDLHTIGGLPPLLKYLRNSHANIQAKAAEVVSTIVQNNPKSQQLVMDANGMEPLLTNFNSDDDVTVRTKANIYQRDVLASSWFSKPNSHRKKKVGENKTAGAGEGAAGMSTIHMDDDEVPKLVVCDRRKDSSEPAGLSINGPSIAATPYIRRISLRMSVIALQNYTTYEVCISTGSPSLRLAAVFIFSNVVLVFRWVAAIVFGSVVQKPNSSSKKDNGDSDNIMSSCKLFGFALTEVPQLLYAKGLSNRSLLKHGISTYKTDDPYIHHLTVETMENKVGRAIDMSENSQKKDTLRGLMVLGIIAKAINNKHKKGDLKLEDVAMGIWIAGTSRDALSMTEASRRGASMSKGGSTYNMSAAPVTVFVHLLVISITTLTLVWLLKFHGGFAFKADHFHKNKIFNIPVLNHHHSLRAKTTYCPFCALTF</sequence>
<dbReference type="InterPro" id="IPR013918">
    <property type="entry name" value="Nucleotide_exch_fac_Fes1"/>
</dbReference>
<name>A0ABQ5I7A1_9ASTR</name>
<dbReference type="InterPro" id="IPR011050">
    <property type="entry name" value="Pectin_lyase_fold/virulence"/>
</dbReference>
<dbReference type="PANTHER" id="PTHR19316">
    <property type="entry name" value="PROTEIN FOLDING REGULATOR"/>
    <property type="match status" value="1"/>
</dbReference>
<keyword evidence="4" id="KW-1133">Transmembrane helix</keyword>
<keyword evidence="4" id="KW-0812">Transmembrane</keyword>
<feature type="transmembrane region" description="Helical" evidence="4">
    <location>
        <begin position="627"/>
        <end position="651"/>
    </location>
</feature>
<evidence type="ECO:0000256" key="2">
    <source>
        <dbReference type="PROSITE-ProRule" id="PRU00259"/>
    </source>
</evidence>
<evidence type="ECO:0000259" key="5">
    <source>
        <dbReference type="Pfam" id="PF08609"/>
    </source>
</evidence>
<evidence type="ECO:0000256" key="4">
    <source>
        <dbReference type="SAM" id="Phobius"/>
    </source>
</evidence>
<feature type="domain" description="Nucleotide exchange factor Fes1" evidence="5">
    <location>
        <begin position="210"/>
        <end position="273"/>
    </location>
</feature>
<feature type="region of interest" description="Disordered" evidence="3">
    <location>
        <begin position="358"/>
        <end position="380"/>
    </location>
</feature>
<dbReference type="SMART" id="SM00710">
    <property type="entry name" value="PbH1"/>
    <property type="match status" value="5"/>
</dbReference>
<dbReference type="SUPFAM" id="SSF48371">
    <property type="entry name" value="ARM repeat"/>
    <property type="match status" value="1"/>
</dbReference>
<evidence type="ECO:0000256" key="1">
    <source>
        <dbReference type="ARBA" id="ARBA00022737"/>
    </source>
</evidence>